<protein>
    <submittedName>
        <fullName evidence="1">Uncharacterized protein</fullName>
    </submittedName>
</protein>
<evidence type="ECO:0000313" key="1">
    <source>
        <dbReference type="EMBL" id="TCX72732.1"/>
    </source>
</evidence>
<comment type="caution">
    <text evidence="1">The sequence shown here is derived from an EMBL/GenBank/DDBJ whole genome shotgun (WGS) entry which is preliminary data.</text>
</comment>
<gene>
    <name evidence="1" type="ORF">ETE64_13755</name>
</gene>
<dbReference type="AlphaFoldDB" id="A0A483LA18"/>
<proteinExistence type="predicted"/>
<name>A0A483LA18_KLEPN</name>
<dbReference type="EMBL" id="SDCM01000019">
    <property type="protein sequence ID" value="TCX72732.1"/>
    <property type="molecule type" value="Genomic_DNA"/>
</dbReference>
<reference evidence="1" key="1">
    <citation type="submission" date="2019-01" db="EMBL/GenBank/DDBJ databases">
        <authorList>
            <person name="Lista F."/>
            <person name="Anselmo A."/>
        </authorList>
    </citation>
    <scope>NUCLEOTIDE SEQUENCE</scope>
    <source>
        <strain evidence="1">10S</strain>
    </source>
</reference>
<organism evidence="1">
    <name type="scientific">Klebsiella pneumoniae</name>
    <dbReference type="NCBI Taxonomy" id="573"/>
    <lineage>
        <taxon>Bacteria</taxon>
        <taxon>Pseudomonadati</taxon>
        <taxon>Pseudomonadota</taxon>
        <taxon>Gammaproteobacteria</taxon>
        <taxon>Enterobacterales</taxon>
        <taxon>Enterobacteriaceae</taxon>
        <taxon>Klebsiella/Raoultella group</taxon>
        <taxon>Klebsiella</taxon>
        <taxon>Klebsiella pneumoniae complex</taxon>
    </lineage>
</organism>
<sequence>MNLSRTKSALHRTRLHILDHKNFSVGIFYKRRCQPAPRLGRCRWPQTEKSEKNFSVFQWKGSAEDLMKIITFSK</sequence>
<accession>A0A483LA18</accession>